<dbReference type="RefSeq" id="WP_143938801.1">
    <property type="nucleotide sequence ID" value="NZ_VKKG01000005.1"/>
</dbReference>
<sequence>MQFERLGDLRDPAVVIAFSGWNDAGNAASDSALYFLEKYPNEEFGRIDDERYYDFQATRPNVRRAPDGPWLQWPHTTLQLVRHPDRDLLVVVGPEPSLLWRSYVHELVDRIKLVEPGMVVLLGAMLSDTPHSRPLPVNMYSFDSGLRDRFTLGTSEYEGPTGIIGVVNQFLMVENIPTISLWVSVPHYVATPPNPKAQQAVLTQLSDALQISLELDDLPAEADKWTAAVDELSQEDPDVAEYIEQLEEAKDASDVEDATGDAIAAEFERYLRGRQGPDAGSGENRG</sequence>
<comment type="caution">
    <text evidence="1">The sequence shown here is derived from an EMBL/GenBank/DDBJ whole genome shotgun (WGS) entry which is preliminary data.</text>
</comment>
<gene>
    <name evidence="1" type="ORF">FOJ82_12380</name>
</gene>
<dbReference type="SUPFAM" id="SSF159659">
    <property type="entry name" value="Cgl1923-like"/>
    <property type="match status" value="1"/>
</dbReference>
<dbReference type="AlphaFoldDB" id="A0A553JY07"/>
<dbReference type="Proteomes" id="UP000317638">
    <property type="component" value="Unassembled WGS sequence"/>
</dbReference>
<dbReference type="InterPro" id="IPR038389">
    <property type="entry name" value="PSMG2_sf"/>
</dbReference>
<reference evidence="1 2" key="1">
    <citation type="submission" date="2019-07" db="EMBL/GenBank/DDBJ databases">
        <authorList>
            <person name="Zhou L.-Y."/>
        </authorList>
    </citation>
    <scope>NUCLEOTIDE SEQUENCE [LARGE SCALE GENOMIC DNA]</scope>
    <source>
        <strain evidence="1 2">YIM 101269</strain>
    </source>
</reference>
<organism evidence="1 2">
    <name type="scientific">Tessaracoccus rhinocerotis</name>
    <dbReference type="NCBI Taxonomy" id="1689449"/>
    <lineage>
        <taxon>Bacteria</taxon>
        <taxon>Bacillati</taxon>
        <taxon>Actinomycetota</taxon>
        <taxon>Actinomycetes</taxon>
        <taxon>Propionibacteriales</taxon>
        <taxon>Propionibacteriaceae</taxon>
        <taxon>Tessaracoccus</taxon>
    </lineage>
</organism>
<evidence type="ECO:0000313" key="1">
    <source>
        <dbReference type="EMBL" id="TRY17337.1"/>
    </source>
</evidence>
<dbReference type="PIRSF" id="PIRSF028754">
    <property type="entry name" value="UCP028754"/>
    <property type="match status" value="1"/>
</dbReference>
<keyword evidence="2" id="KW-1185">Reference proteome</keyword>
<dbReference type="OrthoDB" id="150941at2"/>
<proteinExistence type="predicted"/>
<accession>A0A553JY07</accession>
<protein>
    <submittedName>
        <fullName evidence="1">PAC2 family protein</fullName>
    </submittedName>
</protein>
<evidence type="ECO:0000313" key="2">
    <source>
        <dbReference type="Proteomes" id="UP000317638"/>
    </source>
</evidence>
<dbReference type="InterPro" id="IPR019151">
    <property type="entry name" value="Proteasome_assmbl_chaperone_2"/>
</dbReference>
<dbReference type="Gene3D" id="3.40.50.10900">
    <property type="entry name" value="PAC-like subunit"/>
    <property type="match status" value="1"/>
</dbReference>
<name>A0A553JY07_9ACTN</name>
<dbReference type="InterPro" id="IPR008492">
    <property type="entry name" value="Rv2714-like"/>
</dbReference>
<dbReference type="EMBL" id="VKKG01000005">
    <property type="protein sequence ID" value="TRY17337.1"/>
    <property type="molecule type" value="Genomic_DNA"/>
</dbReference>
<dbReference type="Pfam" id="PF09754">
    <property type="entry name" value="PAC2"/>
    <property type="match status" value="1"/>
</dbReference>